<dbReference type="Proteomes" id="UP000011761">
    <property type="component" value="Unassembled WGS sequence"/>
</dbReference>
<gene>
    <name evidence="1" type="ORF">BAUCODRAFT_331495</name>
</gene>
<organism evidence="1 2">
    <name type="scientific">Baudoinia panamericana (strain UAMH 10762)</name>
    <name type="common">Angels' share fungus</name>
    <name type="synonym">Baudoinia compniacensis (strain UAMH 10762)</name>
    <dbReference type="NCBI Taxonomy" id="717646"/>
    <lineage>
        <taxon>Eukaryota</taxon>
        <taxon>Fungi</taxon>
        <taxon>Dikarya</taxon>
        <taxon>Ascomycota</taxon>
        <taxon>Pezizomycotina</taxon>
        <taxon>Dothideomycetes</taxon>
        <taxon>Dothideomycetidae</taxon>
        <taxon>Mycosphaerellales</taxon>
        <taxon>Teratosphaeriaceae</taxon>
        <taxon>Baudoinia</taxon>
    </lineage>
</organism>
<name>M2MI28_BAUPA</name>
<accession>M2MI28</accession>
<proteinExistence type="predicted"/>
<keyword evidence="2" id="KW-1185">Reference proteome</keyword>
<dbReference type="AlphaFoldDB" id="M2MI28"/>
<evidence type="ECO:0000313" key="2">
    <source>
        <dbReference type="Proteomes" id="UP000011761"/>
    </source>
</evidence>
<dbReference type="RefSeq" id="XP_007681854.1">
    <property type="nucleotide sequence ID" value="XM_007683664.1"/>
</dbReference>
<dbReference type="HOGENOM" id="CLU_1434211_0_0_1"/>
<dbReference type="GeneID" id="19111988"/>
<dbReference type="KEGG" id="bcom:BAUCODRAFT_331495"/>
<reference evidence="1 2" key="1">
    <citation type="journal article" date="2012" name="PLoS Pathog.">
        <title>Diverse lifestyles and strategies of plant pathogenesis encoded in the genomes of eighteen Dothideomycetes fungi.</title>
        <authorList>
            <person name="Ohm R.A."/>
            <person name="Feau N."/>
            <person name="Henrissat B."/>
            <person name="Schoch C.L."/>
            <person name="Horwitz B.A."/>
            <person name="Barry K.W."/>
            <person name="Condon B.J."/>
            <person name="Copeland A.C."/>
            <person name="Dhillon B."/>
            <person name="Glaser F."/>
            <person name="Hesse C.N."/>
            <person name="Kosti I."/>
            <person name="LaButti K."/>
            <person name="Lindquist E.A."/>
            <person name="Lucas S."/>
            <person name="Salamov A.A."/>
            <person name="Bradshaw R.E."/>
            <person name="Ciuffetti L."/>
            <person name="Hamelin R.C."/>
            <person name="Kema G.H.J."/>
            <person name="Lawrence C."/>
            <person name="Scott J.A."/>
            <person name="Spatafora J.W."/>
            <person name="Turgeon B.G."/>
            <person name="de Wit P.J.G.M."/>
            <person name="Zhong S."/>
            <person name="Goodwin S.B."/>
            <person name="Grigoriev I.V."/>
        </authorList>
    </citation>
    <scope>NUCLEOTIDE SEQUENCE [LARGE SCALE GENOMIC DNA]</scope>
    <source>
        <strain evidence="1 2">UAMH 10762</strain>
    </source>
</reference>
<sequence length="189" mass="21003">MHVPRQKRTSPASWAAVEHAASWQAANMPFLPVTRKATPSSAMARSVTIPTMWLSAVRTAESVCIARTTARQTAGFHMICWSSAFCKAILADRFRHEGPPRLVRRYAPKYETLAGAAEPQGECTFNFDSGLVRQVCAGTAPPKSRLCIWLLKKCCRMAEERHPPTNLARPSQDLARFCLLFHNPLLSPV</sequence>
<protein>
    <submittedName>
        <fullName evidence="1">Uncharacterized protein</fullName>
    </submittedName>
</protein>
<dbReference type="EMBL" id="KB445565">
    <property type="protein sequence ID" value="EMC90918.1"/>
    <property type="molecule type" value="Genomic_DNA"/>
</dbReference>
<evidence type="ECO:0000313" key="1">
    <source>
        <dbReference type="EMBL" id="EMC90918.1"/>
    </source>
</evidence>